<keyword evidence="2" id="KW-0547">Nucleotide-binding</keyword>
<dbReference type="GO" id="GO:0006289">
    <property type="term" value="P:nucleotide-excision repair"/>
    <property type="evidence" value="ECO:0007669"/>
    <property type="project" value="TreeGrafter"/>
</dbReference>
<evidence type="ECO:0000313" key="3">
    <source>
        <dbReference type="Proteomes" id="UP000006050"/>
    </source>
</evidence>
<evidence type="ECO:0000313" key="2">
    <source>
        <dbReference type="EMBL" id="AFL83737.1"/>
    </source>
</evidence>
<accession>I3Z3B9</accession>
<dbReference type="CDD" id="cd18785">
    <property type="entry name" value="SF2_C"/>
    <property type="match status" value="1"/>
</dbReference>
<feature type="domain" description="Helicase C-terminal" evidence="1">
    <location>
        <begin position="488"/>
        <end position="684"/>
    </location>
</feature>
<dbReference type="AlphaFoldDB" id="I3Z3B9"/>
<dbReference type="PROSITE" id="PS51194">
    <property type="entry name" value="HELICASE_CTER"/>
    <property type="match status" value="1"/>
</dbReference>
<dbReference type="Pfam" id="PF00271">
    <property type="entry name" value="Helicase_C"/>
    <property type="match status" value="1"/>
</dbReference>
<dbReference type="RefSeq" id="WP_014771737.1">
    <property type="nucleotide sequence ID" value="NC_018010.1"/>
</dbReference>
<dbReference type="STRING" id="866536.Belba_1099"/>
<dbReference type="SUPFAM" id="SSF52540">
    <property type="entry name" value="P-loop containing nucleoside triphosphate hydrolases"/>
    <property type="match status" value="2"/>
</dbReference>
<dbReference type="KEGG" id="bbd:Belba_1099"/>
<keyword evidence="2" id="KW-0067">ATP-binding</keyword>
<evidence type="ECO:0000259" key="1">
    <source>
        <dbReference type="PROSITE" id="PS51194"/>
    </source>
</evidence>
<dbReference type="InterPro" id="IPR027417">
    <property type="entry name" value="P-loop_NTPase"/>
</dbReference>
<dbReference type="EMBL" id="CP003281">
    <property type="protein sequence ID" value="AFL83737.1"/>
    <property type="molecule type" value="Genomic_DNA"/>
</dbReference>
<gene>
    <name evidence="2" type="ordered locus">Belba_1099</name>
</gene>
<sequence length="832" mass="95947">MKENITIFLSGQINKDKLDSFRLMNAAMFMQLWHSVKTKQDEVNSFMNGEAFEHFNFSFYKEIADDKLFSKTESAGWRAFQLAFILLNLDGIFKLEDDADWDKRNNWVDLVWFPTGGGKTEAYLGLIALTIINRRKEFKEKGGGTAAIMRYTLRLLTMQQFQRASLVIMALELIRRWGNYELGDEPVNIGLWVGDNSLPNKIDDLIIEYENLKNGRSNKIPFSSCPWCNSRLNPIPTGARVTDVNDTYNFNRVHLYCDNLKCNFSEPDFFEYDNLRGAIPLNLCDETIYQHPPALLFGTVDKFAQLAHKVNGTNNGRNADSRRIFGTGNWEKGKPKDGYLPPDLIIQDELHLLLGPLGSAVALFESAVDQLCTREDGTRPKIISSTATTRNTQLQIAALFDRKVNLFPKSGVECDDSFFAFYRRTFKSIADKTPEYLSKRKYIGVLPTGRTQIWMQMRLAAIIMTHRAIFELKELGEKHPIEFDAYNDFEKAMDYYHTTISYFNSLKEVGKTQSQVQTYILKELRRVFSRVVRPQKLMHSIYTYGPIQESELTGRLSGEEVKNELKNVETKWNAKKRFASNENNKLIRGKVPPEFVVATNMISVGIDVSRFNTIIMNSMPRNTAEYIQASSRVARNDYGVVITVHHPFRARDISHYEKFIEFHEKMYSYVEPISITPFTQKAVERYMGLYLATIIRHTTRFTERVSASDISSITEAELSNIVSDLTSYFEERKIRMSGYDNLISNLLKQENIVQIKSWIEEAFSEWKEESNKNLADNKTFVFNNKSARSTPPQEQLYVDIEEYEGNIHSKKWQVPMSLRVIEPEAAIKINSL</sequence>
<dbReference type="EC" id="3.6.1.-" evidence="2"/>
<keyword evidence="2" id="KW-0378">Hydrolase</keyword>
<keyword evidence="2" id="KW-0347">Helicase</keyword>
<dbReference type="OrthoDB" id="713315at2"/>
<dbReference type="GO" id="GO:0016787">
    <property type="term" value="F:hydrolase activity"/>
    <property type="evidence" value="ECO:0007669"/>
    <property type="project" value="UniProtKB-KW"/>
</dbReference>
<dbReference type="GO" id="GO:0043138">
    <property type="term" value="F:3'-5' DNA helicase activity"/>
    <property type="evidence" value="ECO:0007669"/>
    <property type="project" value="TreeGrafter"/>
</dbReference>
<dbReference type="SMART" id="SM00490">
    <property type="entry name" value="HELICc"/>
    <property type="match status" value="1"/>
</dbReference>
<dbReference type="eggNOG" id="COG1061">
    <property type="taxonomic scope" value="Bacteria"/>
</dbReference>
<reference evidence="3" key="1">
    <citation type="submission" date="2012-06" db="EMBL/GenBank/DDBJ databases">
        <title>The complete genome of Belliella baltica DSM 15883.</title>
        <authorList>
            <person name="Lucas S."/>
            <person name="Copeland A."/>
            <person name="Lapidus A."/>
            <person name="Goodwin L."/>
            <person name="Pitluck S."/>
            <person name="Peters L."/>
            <person name="Mikhailova N."/>
            <person name="Davenport K."/>
            <person name="Kyrpides N."/>
            <person name="Mavromatis K."/>
            <person name="Pagani I."/>
            <person name="Ivanova N."/>
            <person name="Ovchinnikova G."/>
            <person name="Zeytun A."/>
            <person name="Detter J.C."/>
            <person name="Han C."/>
            <person name="Land M."/>
            <person name="Hauser L."/>
            <person name="Markowitz V."/>
            <person name="Cheng J.-F."/>
            <person name="Hugenholtz P."/>
            <person name="Woyke T."/>
            <person name="Wu D."/>
            <person name="Tindall B."/>
            <person name="Pomrenke H."/>
            <person name="Brambilla E."/>
            <person name="Klenk H.-P."/>
            <person name="Eisen J.A."/>
        </authorList>
    </citation>
    <scope>NUCLEOTIDE SEQUENCE [LARGE SCALE GENOMIC DNA]</scope>
    <source>
        <strain evidence="3">DSM 15883 / CIP 108006 / LMG 21964 / BA134</strain>
    </source>
</reference>
<dbReference type="PATRIC" id="fig|866536.3.peg.1131"/>
<dbReference type="InterPro" id="IPR001650">
    <property type="entry name" value="Helicase_C-like"/>
</dbReference>
<dbReference type="Gene3D" id="3.40.50.300">
    <property type="entry name" value="P-loop containing nucleotide triphosphate hydrolases"/>
    <property type="match status" value="1"/>
</dbReference>
<organism evidence="2 3">
    <name type="scientific">Belliella baltica (strain DSM 15883 / CIP 108006 / LMG 21964 / BA134)</name>
    <dbReference type="NCBI Taxonomy" id="866536"/>
    <lineage>
        <taxon>Bacteria</taxon>
        <taxon>Pseudomonadati</taxon>
        <taxon>Bacteroidota</taxon>
        <taxon>Cytophagia</taxon>
        <taxon>Cytophagales</taxon>
        <taxon>Cyclobacteriaceae</taxon>
        <taxon>Belliella</taxon>
    </lineage>
</organism>
<dbReference type="PANTHER" id="PTHR47957:SF3">
    <property type="entry name" value="ATP-DEPENDENT HELICASE HRQ1"/>
    <property type="match status" value="1"/>
</dbReference>
<proteinExistence type="predicted"/>
<name>I3Z3B9_BELBD</name>
<protein>
    <submittedName>
        <fullName evidence="2">RecG-like helicase</fullName>
        <ecNumber evidence="2">3.6.1.-</ecNumber>
    </submittedName>
</protein>
<dbReference type="Proteomes" id="UP000006050">
    <property type="component" value="Chromosome"/>
</dbReference>
<dbReference type="PANTHER" id="PTHR47957">
    <property type="entry name" value="ATP-DEPENDENT HELICASE HRQ1"/>
    <property type="match status" value="1"/>
</dbReference>
<dbReference type="HOGENOM" id="CLU_004880_0_0_10"/>
<keyword evidence="3" id="KW-1185">Reference proteome</keyword>
<dbReference type="GO" id="GO:0036297">
    <property type="term" value="P:interstrand cross-link repair"/>
    <property type="evidence" value="ECO:0007669"/>
    <property type="project" value="TreeGrafter"/>
</dbReference>